<sequence>MIPVRNVPPPFSSTGQGQMNTYNKVIGETSGTSRDHHLTTSHGATREMPRSPRHTSTVYQLRLFTRGENNVRGPGCLLTRLHTQGPRNGAVLLLSGDLEEVLRPAIPRRFNTHISRSDTQYNHLVCAGLGALMSPIHTHRRPFRSLVDQSTFRFNICRESVLETRILCQRLVDEVFVTGLTSPPPQFAEMARSLLDGTWAMVPFIDHDAFLHFTKHLVGLRGELPDKASATNNVIHKMYSGALLALQVFVHEVLLATPIISVLVRFFLNILMWFSIYMAQRLPLLAYVTWGQANVR</sequence>
<organism evidence="2">
    <name type="scientific">Timema shepardi</name>
    <name type="common">Walking stick</name>
    <dbReference type="NCBI Taxonomy" id="629360"/>
    <lineage>
        <taxon>Eukaryota</taxon>
        <taxon>Metazoa</taxon>
        <taxon>Ecdysozoa</taxon>
        <taxon>Arthropoda</taxon>
        <taxon>Hexapoda</taxon>
        <taxon>Insecta</taxon>
        <taxon>Pterygota</taxon>
        <taxon>Neoptera</taxon>
        <taxon>Polyneoptera</taxon>
        <taxon>Phasmatodea</taxon>
        <taxon>Timematodea</taxon>
        <taxon>Timematoidea</taxon>
        <taxon>Timematidae</taxon>
        <taxon>Timema</taxon>
    </lineage>
</organism>
<accession>A0A7R9G0I9</accession>
<feature type="region of interest" description="Disordered" evidence="1">
    <location>
        <begin position="27"/>
        <end position="55"/>
    </location>
</feature>
<feature type="compositionally biased region" description="Basic and acidic residues" evidence="1">
    <location>
        <begin position="33"/>
        <end position="50"/>
    </location>
</feature>
<dbReference type="EMBL" id="OC002439">
    <property type="protein sequence ID" value="CAD7261838.1"/>
    <property type="molecule type" value="Genomic_DNA"/>
</dbReference>
<dbReference type="PANTHER" id="PTHR37159:SF1">
    <property type="entry name" value="GH11867P"/>
    <property type="match status" value="1"/>
</dbReference>
<gene>
    <name evidence="2" type="ORF">TSIB3V08_LOCUS5962</name>
</gene>
<reference evidence="2" key="1">
    <citation type="submission" date="2020-11" db="EMBL/GenBank/DDBJ databases">
        <authorList>
            <person name="Tran Van P."/>
        </authorList>
    </citation>
    <scope>NUCLEOTIDE SEQUENCE</scope>
</reference>
<name>A0A7R9G0I9_TIMSH</name>
<dbReference type="AlphaFoldDB" id="A0A7R9G0I9"/>
<evidence type="ECO:0000313" key="2">
    <source>
        <dbReference type="EMBL" id="CAD7261838.1"/>
    </source>
</evidence>
<protein>
    <submittedName>
        <fullName evidence="2">Uncharacterized protein</fullName>
    </submittedName>
</protein>
<evidence type="ECO:0000256" key="1">
    <source>
        <dbReference type="SAM" id="MobiDB-lite"/>
    </source>
</evidence>
<dbReference type="PANTHER" id="PTHR37159">
    <property type="entry name" value="GH11867P"/>
    <property type="match status" value="1"/>
</dbReference>
<proteinExistence type="predicted"/>